<dbReference type="Gene3D" id="2.20.110.10">
    <property type="entry name" value="Histone H3 K4-specific methyltransferase SET7/9 N-terminal domain"/>
    <property type="match status" value="2"/>
</dbReference>
<dbReference type="FunFam" id="2.20.110.10:FF:000002">
    <property type="entry name" value="Phosphatidylinositol 4-phosphate 5-kinase 8"/>
    <property type="match status" value="1"/>
</dbReference>
<dbReference type="PANTHER" id="PTHR43215">
    <property type="entry name" value="RADIAL SPOKE HEAD 1 HOMOLOG"/>
    <property type="match status" value="1"/>
</dbReference>
<keyword evidence="2" id="KW-1133">Transmembrane helix</keyword>
<reference evidence="3" key="1">
    <citation type="submission" date="2018-05" db="EMBL/GenBank/DDBJ databases">
        <authorList>
            <person name="Lanie J.A."/>
            <person name="Ng W.-L."/>
            <person name="Kazmierczak K.M."/>
            <person name="Andrzejewski T.M."/>
            <person name="Davidsen T.M."/>
            <person name="Wayne K.J."/>
            <person name="Tettelin H."/>
            <person name="Glass J.I."/>
            <person name="Rusch D."/>
            <person name="Podicherti R."/>
            <person name="Tsui H.-C.T."/>
            <person name="Winkler M.E."/>
        </authorList>
    </citation>
    <scope>NUCLEOTIDE SEQUENCE</scope>
</reference>
<dbReference type="Pfam" id="PF02493">
    <property type="entry name" value="MORN"/>
    <property type="match status" value="6"/>
</dbReference>
<feature type="transmembrane region" description="Helical" evidence="2">
    <location>
        <begin position="80"/>
        <end position="101"/>
    </location>
</feature>
<organism evidence="3">
    <name type="scientific">marine metagenome</name>
    <dbReference type="NCBI Taxonomy" id="408172"/>
    <lineage>
        <taxon>unclassified sequences</taxon>
        <taxon>metagenomes</taxon>
        <taxon>ecological metagenomes</taxon>
    </lineage>
</organism>
<evidence type="ECO:0008006" key="4">
    <source>
        <dbReference type="Google" id="ProtNLM"/>
    </source>
</evidence>
<keyword evidence="2" id="KW-0472">Membrane</keyword>
<dbReference type="PROSITE" id="PS51257">
    <property type="entry name" value="PROKAR_LIPOPROTEIN"/>
    <property type="match status" value="1"/>
</dbReference>
<dbReference type="SMART" id="SM00698">
    <property type="entry name" value="MORN"/>
    <property type="match status" value="6"/>
</dbReference>
<dbReference type="PANTHER" id="PTHR43215:SF14">
    <property type="entry name" value="RADIAL SPOKE HEAD 1 HOMOLOG"/>
    <property type="match status" value="1"/>
</dbReference>
<protein>
    <recommendedName>
        <fullName evidence="4">Molecular chaperone Tir</fullName>
    </recommendedName>
</protein>
<proteinExistence type="predicted"/>
<sequence length="227" mass="26032">MKNILFVLLISCFCLSIISCASKSKNADRGVAFYREVYGEWGWHEDGDQEKDGKYEGEIRKGEPHGQGTYIKYSGTKSKVLLLSFMIPEMGTSIIFALVIWEMLHQGEPKILYAKYVGKWNRGRKHGDGTYFFRNGDKYVGEWRRGEKHGDGIYFFSDGDKYEGEWRNGKKHGQGTYTFSDGDKFIGEWKEGKAHGKGAYTYPDGDKFVGEWMEGKKHRQGKLILSD</sequence>
<accession>A0A381QSA3</accession>
<evidence type="ECO:0000256" key="2">
    <source>
        <dbReference type="SAM" id="Phobius"/>
    </source>
</evidence>
<evidence type="ECO:0000313" key="3">
    <source>
        <dbReference type="EMBL" id="SUZ82010.1"/>
    </source>
</evidence>
<name>A0A381QSA3_9ZZZZ</name>
<dbReference type="InterPro" id="IPR003409">
    <property type="entry name" value="MORN"/>
</dbReference>
<dbReference type="SUPFAM" id="SSF82185">
    <property type="entry name" value="Histone H3 K4-specific methyltransferase SET7/9 N-terminal domain"/>
    <property type="match status" value="1"/>
</dbReference>
<keyword evidence="2" id="KW-0812">Transmembrane</keyword>
<dbReference type="AlphaFoldDB" id="A0A381QSA3"/>
<evidence type="ECO:0000256" key="1">
    <source>
        <dbReference type="ARBA" id="ARBA00022737"/>
    </source>
</evidence>
<keyword evidence="1" id="KW-0677">Repeat</keyword>
<gene>
    <name evidence="3" type="ORF">METZ01_LOCUS34864</name>
</gene>
<dbReference type="EMBL" id="UINC01001487">
    <property type="protein sequence ID" value="SUZ82010.1"/>
    <property type="molecule type" value="Genomic_DNA"/>
</dbReference>